<dbReference type="CDD" id="cd11577">
    <property type="entry name" value="GH71"/>
    <property type="match status" value="1"/>
</dbReference>
<dbReference type="GO" id="GO:0051118">
    <property type="term" value="F:glucan endo-1,3-alpha-glucosidase activity"/>
    <property type="evidence" value="ECO:0007669"/>
    <property type="project" value="InterPro"/>
</dbReference>
<protein>
    <submittedName>
        <fullName evidence="2">Uncharacterized protein</fullName>
    </submittedName>
</protein>
<feature type="signal peptide" evidence="1">
    <location>
        <begin position="1"/>
        <end position="19"/>
    </location>
</feature>
<dbReference type="InterPro" id="IPR051130">
    <property type="entry name" value="Mito_struct-func_regulator"/>
</dbReference>
<proteinExistence type="predicted"/>
<dbReference type="InterPro" id="IPR005197">
    <property type="entry name" value="Glyco_hydro_71"/>
</dbReference>
<dbReference type="PANTHER" id="PTHR43173:SF33">
    <property type="entry name" value="ASCUS WALL ENDO-1,3-ALPHA-GLUCANASE-RELATED"/>
    <property type="match status" value="1"/>
</dbReference>
<dbReference type="Pfam" id="PF03659">
    <property type="entry name" value="Glyco_hydro_71"/>
    <property type="match status" value="1"/>
</dbReference>
<name>A0A2V5HV69_ASPV1</name>
<evidence type="ECO:0000256" key="1">
    <source>
        <dbReference type="SAM" id="SignalP"/>
    </source>
</evidence>
<dbReference type="Proteomes" id="UP000249829">
    <property type="component" value="Unassembled WGS sequence"/>
</dbReference>
<dbReference type="OMA" id="NCFFIPD"/>
<dbReference type="AlphaFoldDB" id="A0A2V5HV69"/>
<gene>
    <name evidence="2" type="ORF">BO99DRAFT_341635</name>
</gene>
<keyword evidence="3" id="KW-1185">Reference proteome</keyword>
<reference evidence="2 3" key="1">
    <citation type="submission" date="2018-02" db="EMBL/GenBank/DDBJ databases">
        <title>The genomes of Aspergillus section Nigri reveals drivers in fungal speciation.</title>
        <authorList>
            <consortium name="DOE Joint Genome Institute"/>
            <person name="Vesth T.C."/>
            <person name="Nybo J."/>
            <person name="Theobald S."/>
            <person name="Brandl J."/>
            <person name="Frisvad J.C."/>
            <person name="Nielsen K.F."/>
            <person name="Lyhne E.K."/>
            <person name="Kogle M.E."/>
            <person name="Kuo A."/>
            <person name="Riley R."/>
            <person name="Clum A."/>
            <person name="Nolan M."/>
            <person name="Lipzen A."/>
            <person name="Salamov A."/>
            <person name="Henrissat B."/>
            <person name="Wiebenga A."/>
            <person name="De vries R.P."/>
            <person name="Grigoriev I.V."/>
            <person name="Mortensen U.H."/>
            <person name="Andersen M.R."/>
            <person name="Baker S.E."/>
        </authorList>
    </citation>
    <scope>NUCLEOTIDE SEQUENCE [LARGE SCALE GENOMIC DNA]</scope>
    <source>
        <strain evidence="2 3">CBS 115571</strain>
    </source>
</reference>
<evidence type="ECO:0000313" key="2">
    <source>
        <dbReference type="EMBL" id="PYI15777.1"/>
    </source>
</evidence>
<sequence length="658" mass="70744">MASFWGLITLLLLSCRVQAAAVFAHFMNYTSDTWETDIKLAQDAHIDAFALNMAYDDATNSLALLLAFDAADDLGFKLFFSFDYAGNGAWPMDDVINLITEYSTRSSYYFYNGQAFVSTFEGPDSADDWTTIKASTDCFFIPDWSSLGAKAAVAKGVVDGLLSWAAWPWGPQDMDTYTDASYVQYLDGLPYMMPVSPWFFTNLPGYDKNWMWRGDDLWHDRWQEVLFVQPEFVEILTWNDYGESHYIGPLYGNAMAAFSIGEGPYNYATDMPHDGWRATLPFWIDMYKEGTAEVTEETIIAWYRLSPGTACASGGTSGNTASQLQIEFPPDEIAQDKVFYSAILGSFSGVVVSIGGDAETVAWSSVPDDDIGVYHGSIDLAGRTGAVTVSLMRDNVIIATIEGEDISSTCTDGITNWNAWVGSATAGAVSARPDLSLSEQICMNGTGANNFEGLCEFACTYGYCPLGACTCTQMGVGYEKPNATGVMGYPISGEDASYSGLCTFDCNLGFCPPTACGTVEVPLSTPTVSDFSPPACISGNGDGNLAGLCDFGCAHGFCPINACTCTGEGALNVMDPTSDVVGVAAAGLDATVYGPLCAYDWSGSGDVYISPSIWTEPDPVVQCEPPCSLIMPPLPLDTPSTISITPWETPITQSILTT</sequence>
<feature type="non-terminal residue" evidence="2">
    <location>
        <position position="658"/>
    </location>
</feature>
<organism evidence="2 3">
    <name type="scientific">Aspergillus violaceofuscus (strain CBS 115571)</name>
    <dbReference type="NCBI Taxonomy" id="1450538"/>
    <lineage>
        <taxon>Eukaryota</taxon>
        <taxon>Fungi</taxon>
        <taxon>Dikarya</taxon>
        <taxon>Ascomycota</taxon>
        <taxon>Pezizomycotina</taxon>
        <taxon>Eurotiomycetes</taxon>
        <taxon>Eurotiomycetidae</taxon>
        <taxon>Eurotiales</taxon>
        <taxon>Aspergillaceae</taxon>
        <taxon>Aspergillus</taxon>
    </lineage>
</organism>
<feature type="chain" id="PRO_5015909240" evidence="1">
    <location>
        <begin position="20"/>
        <end position="658"/>
    </location>
</feature>
<dbReference type="PANTHER" id="PTHR43173">
    <property type="entry name" value="ABC1 FAMILY PROTEIN"/>
    <property type="match status" value="1"/>
</dbReference>
<keyword evidence="1" id="KW-0732">Signal</keyword>
<dbReference type="STRING" id="1450538.A0A2V5HV69"/>
<accession>A0A2V5HV69</accession>
<dbReference type="EMBL" id="KZ825179">
    <property type="protein sequence ID" value="PYI15777.1"/>
    <property type="molecule type" value="Genomic_DNA"/>
</dbReference>
<dbReference type="Gene3D" id="3.20.20.80">
    <property type="entry name" value="Glycosidases"/>
    <property type="match status" value="1"/>
</dbReference>
<evidence type="ECO:0000313" key="3">
    <source>
        <dbReference type="Proteomes" id="UP000249829"/>
    </source>
</evidence>